<dbReference type="InterPro" id="IPR000515">
    <property type="entry name" value="MetI-like"/>
</dbReference>
<feature type="compositionally biased region" description="Low complexity" evidence="7">
    <location>
        <begin position="244"/>
        <end position="256"/>
    </location>
</feature>
<feature type="transmembrane region" description="Helical" evidence="6">
    <location>
        <begin position="191"/>
        <end position="211"/>
    </location>
</feature>
<dbReference type="AlphaFoldDB" id="A0A6M6JVR1"/>
<feature type="compositionally biased region" description="Pro residues" evidence="7">
    <location>
        <begin position="234"/>
        <end position="243"/>
    </location>
</feature>
<dbReference type="EMBL" id="CP053564">
    <property type="protein sequence ID" value="QJY50602.1"/>
    <property type="molecule type" value="Genomic_DNA"/>
</dbReference>
<accession>A0A6M6JVR1</accession>
<comment type="subcellular location">
    <subcellularLocation>
        <location evidence="6">Cell membrane</location>
        <topology evidence="6">Multi-pass membrane protein</topology>
    </subcellularLocation>
    <subcellularLocation>
        <location evidence="1">Membrane</location>
        <topology evidence="1">Multi-pass membrane protein</topology>
    </subcellularLocation>
</comment>
<dbReference type="PANTHER" id="PTHR30177">
    <property type="entry name" value="GLYCINE BETAINE/L-PROLINE TRANSPORT SYSTEM PERMEASE PROTEIN PROW"/>
    <property type="match status" value="1"/>
</dbReference>
<feature type="transmembrane region" description="Helical" evidence="6">
    <location>
        <begin position="32"/>
        <end position="55"/>
    </location>
</feature>
<dbReference type="CDD" id="cd06261">
    <property type="entry name" value="TM_PBP2"/>
    <property type="match status" value="1"/>
</dbReference>
<feature type="domain" description="ABC transmembrane type-1" evidence="8">
    <location>
        <begin position="28"/>
        <end position="208"/>
    </location>
</feature>
<evidence type="ECO:0000256" key="6">
    <source>
        <dbReference type="RuleBase" id="RU363032"/>
    </source>
</evidence>
<evidence type="ECO:0000259" key="8">
    <source>
        <dbReference type="PROSITE" id="PS50928"/>
    </source>
</evidence>
<evidence type="ECO:0000313" key="10">
    <source>
        <dbReference type="Proteomes" id="UP000505377"/>
    </source>
</evidence>
<dbReference type="Gene3D" id="1.10.3720.10">
    <property type="entry name" value="MetI-like"/>
    <property type="match status" value="1"/>
</dbReference>
<keyword evidence="2 6" id="KW-0813">Transport</keyword>
<keyword evidence="5 6" id="KW-0472">Membrane</keyword>
<keyword evidence="4 6" id="KW-1133">Transmembrane helix</keyword>
<evidence type="ECO:0000256" key="3">
    <source>
        <dbReference type="ARBA" id="ARBA00022692"/>
    </source>
</evidence>
<feature type="compositionally biased region" description="Low complexity" evidence="7">
    <location>
        <begin position="224"/>
        <end position="233"/>
    </location>
</feature>
<evidence type="ECO:0000256" key="1">
    <source>
        <dbReference type="ARBA" id="ARBA00004141"/>
    </source>
</evidence>
<dbReference type="PROSITE" id="PS50928">
    <property type="entry name" value="ABC_TM1"/>
    <property type="match status" value="1"/>
</dbReference>
<evidence type="ECO:0000256" key="5">
    <source>
        <dbReference type="ARBA" id="ARBA00023136"/>
    </source>
</evidence>
<dbReference type="InterPro" id="IPR035906">
    <property type="entry name" value="MetI-like_sf"/>
</dbReference>
<dbReference type="SUPFAM" id="SSF161098">
    <property type="entry name" value="MetI-like"/>
    <property type="match status" value="1"/>
</dbReference>
<protein>
    <submittedName>
        <fullName evidence="9">ABC transporter permease</fullName>
    </submittedName>
</protein>
<dbReference type="Proteomes" id="UP000505377">
    <property type="component" value="Chromosome"/>
</dbReference>
<organism evidence="9 10">
    <name type="scientific">Pseudonocardia broussonetiae</name>
    <dbReference type="NCBI Taxonomy" id="2736640"/>
    <lineage>
        <taxon>Bacteria</taxon>
        <taxon>Bacillati</taxon>
        <taxon>Actinomycetota</taxon>
        <taxon>Actinomycetes</taxon>
        <taxon>Pseudonocardiales</taxon>
        <taxon>Pseudonocardiaceae</taxon>
        <taxon>Pseudonocardia</taxon>
    </lineage>
</organism>
<feature type="region of interest" description="Disordered" evidence="7">
    <location>
        <begin position="224"/>
        <end position="256"/>
    </location>
</feature>
<gene>
    <name evidence="9" type="ORF">HOP40_13855</name>
</gene>
<feature type="transmembrane region" description="Helical" evidence="6">
    <location>
        <begin position="155"/>
        <end position="179"/>
    </location>
</feature>
<reference evidence="9 10" key="1">
    <citation type="submission" date="2020-05" db="EMBL/GenBank/DDBJ databases">
        <authorList>
            <person name="Mo P."/>
        </authorList>
    </citation>
    <scope>NUCLEOTIDE SEQUENCE [LARGE SCALE GENOMIC DNA]</scope>
    <source>
        <strain evidence="9 10">Gen01</strain>
    </source>
</reference>
<dbReference type="PANTHER" id="PTHR30177:SF33">
    <property type="entry name" value="POSSIBLE OSMOPROTECTANT (GLYCINE BETAINE_CARNITINE_CHOLINE_L-PROLINE) TRANSPORT INTEGRAL MEMBRANE PROTEIN ABC TRANSPORTER PROZ"/>
    <property type="match status" value="1"/>
</dbReference>
<dbReference type="Pfam" id="PF00528">
    <property type="entry name" value="BPD_transp_1"/>
    <property type="match status" value="1"/>
</dbReference>
<dbReference type="GO" id="GO:0005886">
    <property type="term" value="C:plasma membrane"/>
    <property type="evidence" value="ECO:0007669"/>
    <property type="project" value="UniProtKB-SubCell"/>
</dbReference>
<comment type="similarity">
    <text evidence="6">Belongs to the binding-protein-dependent transport system permease family.</text>
</comment>
<dbReference type="KEGG" id="pbro:HOP40_13855"/>
<evidence type="ECO:0000256" key="4">
    <source>
        <dbReference type="ARBA" id="ARBA00022989"/>
    </source>
</evidence>
<keyword evidence="3 6" id="KW-0812">Transmembrane</keyword>
<evidence type="ECO:0000256" key="7">
    <source>
        <dbReference type="SAM" id="MobiDB-lite"/>
    </source>
</evidence>
<evidence type="ECO:0000256" key="2">
    <source>
        <dbReference type="ARBA" id="ARBA00022448"/>
    </source>
</evidence>
<proteinExistence type="inferred from homology"/>
<evidence type="ECO:0000313" key="9">
    <source>
        <dbReference type="EMBL" id="QJY50602.1"/>
    </source>
</evidence>
<dbReference type="GO" id="GO:0031460">
    <property type="term" value="P:glycine betaine transport"/>
    <property type="evidence" value="ECO:0007669"/>
    <property type="project" value="TreeGrafter"/>
</dbReference>
<dbReference type="InterPro" id="IPR051204">
    <property type="entry name" value="ABC_transp_perm/SBD"/>
</dbReference>
<name>A0A6M6JVR1_9PSEU</name>
<keyword evidence="10" id="KW-1185">Reference proteome</keyword>
<dbReference type="GO" id="GO:0055085">
    <property type="term" value="P:transmembrane transport"/>
    <property type="evidence" value="ECO:0007669"/>
    <property type="project" value="InterPro"/>
</dbReference>
<sequence>MGGLVSDVLAWFADPSNLTGSTGVPARILEHIQYSGVALVIAVLIAVPIGAYVGHTGRGGFAVVGVANGMRSLPEIGVVLLLVTFGGGVSLTPVTIALVVLAIPPLLGGTYAGVRNVDRATVDAARGMGMTEREILTKVELPNALPLIIGGLRTATLQVIATAAVAALVGVGGLGRYLIDGLGVRDYTQMAAGALLIAALALTAEAVLAGVQRLVVSPGLRTSASAGRRAAAPPSEPAPPAPSPTRSTPEPELARS</sequence>